<proteinExistence type="predicted"/>
<dbReference type="PANTHER" id="PTHR37170:SF1">
    <property type="entry name" value="GLUTAREDOXIN-LIKE PROTEIN"/>
    <property type="match status" value="1"/>
</dbReference>
<evidence type="ECO:0008006" key="3">
    <source>
        <dbReference type="Google" id="ProtNLM"/>
    </source>
</evidence>
<organism evidence="1 2">
    <name type="scientific">Candidatus Segetimicrobium genomatis</name>
    <dbReference type="NCBI Taxonomy" id="2569760"/>
    <lineage>
        <taxon>Bacteria</taxon>
        <taxon>Bacillati</taxon>
        <taxon>Candidatus Sysuimicrobiota</taxon>
        <taxon>Candidatus Sysuimicrobiia</taxon>
        <taxon>Candidatus Sysuimicrobiales</taxon>
        <taxon>Candidatus Segetimicrobiaceae</taxon>
        <taxon>Candidatus Segetimicrobium</taxon>
    </lineage>
</organism>
<sequence>MPFLQEHDAAFVRTRFAQELRGDVTLEFFAPVTGGLALPGQDGEIAEYVRQILAEVAALSPKIRLNVHSLMADPEAAKAFGIARTPVTAVIGAQDYGVRFYGMPAGYEFATLLDLMIAVSQGSTAIAPHTREFLTRLSQDIHVQVFVTPT</sequence>
<evidence type="ECO:0000313" key="1">
    <source>
        <dbReference type="EMBL" id="TMI71424.1"/>
    </source>
</evidence>
<dbReference type="InterPro" id="IPR036249">
    <property type="entry name" value="Thioredoxin-like_sf"/>
</dbReference>
<name>A0A537IJK4_9BACT</name>
<dbReference type="EMBL" id="VBAP01000113">
    <property type="protein sequence ID" value="TMI71424.1"/>
    <property type="molecule type" value="Genomic_DNA"/>
</dbReference>
<accession>A0A537IJK4</accession>
<comment type="caution">
    <text evidence="1">The sequence shown here is derived from an EMBL/GenBank/DDBJ whole genome shotgun (WGS) entry which is preliminary data.</text>
</comment>
<dbReference type="PANTHER" id="PTHR37170">
    <property type="entry name" value="GLUTAREDOXIN-RELATED"/>
    <property type="match status" value="1"/>
</dbReference>
<dbReference type="Gene3D" id="3.40.30.10">
    <property type="entry name" value="Glutaredoxin"/>
    <property type="match status" value="1"/>
</dbReference>
<protein>
    <recommendedName>
        <fullName evidence="3">Thioredoxin-like fold domain-containing protein</fullName>
    </recommendedName>
</protein>
<dbReference type="SUPFAM" id="SSF52833">
    <property type="entry name" value="Thioredoxin-like"/>
    <property type="match status" value="1"/>
</dbReference>
<gene>
    <name evidence="1" type="ORF">E6H05_12570</name>
</gene>
<reference evidence="1 2" key="1">
    <citation type="journal article" date="2019" name="Nat. Microbiol.">
        <title>Mediterranean grassland soil C-N compound turnover is dependent on rainfall and depth, and is mediated by genomically divergent microorganisms.</title>
        <authorList>
            <person name="Diamond S."/>
            <person name="Andeer P.F."/>
            <person name="Li Z."/>
            <person name="Crits-Christoph A."/>
            <person name="Burstein D."/>
            <person name="Anantharaman K."/>
            <person name="Lane K.R."/>
            <person name="Thomas B.C."/>
            <person name="Pan C."/>
            <person name="Northen T.R."/>
            <person name="Banfield J.F."/>
        </authorList>
    </citation>
    <scope>NUCLEOTIDE SEQUENCE [LARGE SCALE GENOMIC DNA]</scope>
    <source>
        <strain evidence="1">NP_8</strain>
    </source>
</reference>
<evidence type="ECO:0000313" key="2">
    <source>
        <dbReference type="Proteomes" id="UP000318834"/>
    </source>
</evidence>
<dbReference type="Proteomes" id="UP000318834">
    <property type="component" value="Unassembled WGS sequence"/>
</dbReference>
<dbReference type="AlphaFoldDB" id="A0A537IJK4"/>